<accession>A0A5U2F456</accession>
<gene>
    <name evidence="1" type="ORF">HX37_16785</name>
</gene>
<evidence type="ECO:0000313" key="1">
    <source>
        <dbReference type="EMBL" id="EBP0012437.1"/>
    </source>
</evidence>
<name>A0A5U2F456_SALER</name>
<organism evidence="1">
    <name type="scientific">Salmonella enterica</name>
    <name type="common">Salmonella choleraesuis</name>
    <dbReference type="NCBI Taxonomy" id="28901"/>
    <lineage>
        <taxon>Bacteria</taxon>
        <taxon>Pseudomonadati</taxon>
        <taxon>Pseudomonadota</taxon>
        <taxon>Gammaproteobacteria</taxon>
        <taxon>Enterobacterales</taxon>
        <taxon>Enterobacteriaceae</taxon>
        <taxon>Salmonella</taxon>
    </lineage>
</organism>
<reference evidence="1" key="1">
    <citation type="submission" date="2018-07" db="EMBL/GenBank/DDBJ databases">
        <authorList>
            <consortium name="GenomeTrakr network: Whole genome sequencing for foodborne pathogen traceback"/>
        </authorList>
    </citation>
    <scope>NUCLEOTIDE SEQUENCE</scope>
    <source>
        <strain evidence="1">CFSAN018538</strain>
    </source>
</reference>
<proteinExistence type="predicted"/>
<sequence length="158" mass="17954">MISGKPFFRVATPADYEFLPDFGLYELRFDKRPIKGVRCDDPVKGAAQYNQAREQFKSALRARPVKKKQRWAVSPDLNFNEVIQWALKFGSPAQCQLILNLYHERQPDKFSHMAIELAATNSGEDDLLNVVLFLFDKRSACNVSLLGTLEEKATAEDA</sequence>
<dbReference type="EMBL" id="AAGKHU010000060">
    <property type="protein sequence ID" value="EBP0012437.1"/>
    <property type="molecule type" value="Genomic_DNA"/>
</dbReference>
<dbReference type="AlphaFoldDB" id="A0A5U2F456"/>
<protein>
    <submittedName>
        <fullName evidence="1">Uncharacterized protein</fullName>
    </submittedName>
</protein>
<comment type="caution">
    <text evidence="1">The sequence shown here is derived from an EMBL/GenBank/DDBJ whole genome shotgun (WGS) entry which is preliminary data.</text>
</comment>